<dbReference type="Proteomes" id="UP001310022">
    <property type="component" value="Unassembled WGS sequence"/>
</dbReference>
<reference evidence="8 9" key="1">
    <citation type="submission" date="2021-12" db="EMBL/GenBank/DDBJ databases">
        <title>Genome sequencing of bacteria with rrn-lacking chromosome and rrn-plasmid.</title>
        <authorList>
            <person name="Anda M."/>
            <person name="Iwasaki W."/>
        </authorList>
    </citation>
    <scope>NUCLEOTIDE SEQUENCE [LARGE SCALE GENOMIC DNA]</scope>
    <source>
        <strain evidence="8 9">NBRC 15940</strain>
    </source>
</reference>
<sequence>MKNILLTFWLTAFASVAAFAQSGTIKGAVKDKTTGEEIIGANVLITGTTSGAATDVFGNFEFKAAAGERSITVSYIGYKDWTGTVTVAAGSTSALNVNLDPDLVELEGVVIKSKAERSGSEVLLLEQKKAATMVENIGVKEMAVKGVSNVEDGLTKMSGIAKVGSKGVYVRGLGDRYNSATLNGLPVPATNPDMKMIPLSIFPTDVVEAISVSKTFNASQYGDFGGATIDIGTKTYPEEAFLSVGVGASGNSIVTGKDFKTFQDGQFERLGFSGNGRENTVNQRNVPSSRETGGDPFKTGFTPTTIQAPVGFDFNIRGGNKFDVGSEGQIGFIASVAHENDFEYRGGSRRNLNAQAVELNNFQRDEYNYATLTTALLGVNYQLNPRHDFTYNLLFANTSDNTTSELFGYVQDVAANDILIRRNTYVQSRLLTNQLLGEHLLNDNETLTLDWGVSYSTTNRVEPDRRQNSFRVDSQKLLQLNASQNHRFWSDMDEHEIAAKTGLLWKHGAMADDEAKGTVAFGYQGKFKGRQMQNYQYNIRASGDGLNQNVDPENPNEFFSDENYLKGNYTYSNGIDVAQHEFEADMNVHGLYGSYDYNINERLKALIGVRFENGLQEVRFRNLRNSYDDPYQISQYKTNDILPSLSLKYAVNDKSNLRFAFSKTLTRPGMREIIPFQYQDVDGNLFEGNRDLQNSTNYNLDLKWEIFPNAGELFSVSLFGKKIYDAIELTQVAQGGGNLFTYTNTEGANIGGAEVEFNKNLENVLGDAFQGISIGLNATYMYSEIVLKEGDPKSEILTNKSRQLQGASPYLVNANLAYNKEFGAWSTTFSGVFNMFGDRVFSAGQQGAGDIYEKAVPKLDFVWKNTFSDKWSVDLKVKNILNPEIERYQKEFSDTAIQDQTVDSFYEGVSFSVGVSYLIK</sequence>
<dbReference type="InterPro" id="IPR036942">
    <property type="entry name" value="Beta-barrel_TonB_sf"/>
</dbReference>
<evidence type="ECO:0000259" key="7">
    <source>
        <dbReference type="Pfam" id="PF14905"/>
    </source>
</evidence>
<name>A0AAN5AK17_9BACT</name>
<dbReference type="Pfam" id="PF07715">
    <property type="entry name" value="Plug"/>
    <property type="match status" value="1"/>
</dbReference>
<dbReference type="AlphaFoldDB" id="A0AAN5AK17"/>
<feature type="domain" description="Outer membrane protein beta-barrel" evidence="7">
    <location>
        <begin position="577"/>
        <end position="911"/>
    </location>
</feature>
<keyword evidence="5" id="KW-0732">Signal</keyword>
<evidence type="ECO:0000256" key="2">
    <source>
        <dbReference type="ARBA" id="ARBA00023136"/>
    </source>
</evidence>
<dbReference type="GO" id="GO:0009279">
    <property type="term" value="C:cell outer membrane"/>
    <property type="evidence" value="ECO:0007669"/>
    <property type="project" value="UniProtKB-SubCell"/>
</dbReference>
<dbReference type="InterPro" id="IPR037066">
    <property type="entry name" value="Plug_dom_sf"/>
</dbReference>
<feature type="signal peptide" evidence="5">
    <location>
        <begin position="1"/>
        <end position="20"/>
    </location>
</feature>
<feature type="compositionally biased region" description="Polar residues" evidence="4">
    <location>
        <begin position="276"/>
        <end position="291"/>
    </location>
</feature>
<evidence type="ECO:0000256" key="3">
    <source>
        <dbReference type="ARBA" id="ARBA00023237"/>
    </source>
</evidence>
<feature type="domain" description="TonB-dependent receptor plug" evidence="6">
    <location>
        <begin position="127"/>
        <end position="224"/>
    </location>
</feature>
<evidence type="ECO:0000259" key="6">
    <source>
        <dbReference type="Pfam" id="PF07715"/>
    </source>
</evidence>
<feature type="region of interest" description="Disordered" evidence="4">
    <location>
        <begin position="274"/>
        <end position="300"/>
    </location>
</feature>
<keyword evidence="2" id="KW-0472">Membrane</keyword>
<dbReference type="Gene3D" id="2.60.40.1120">
    <property type="entry name" value="Carboxypeptidase-like, regulatory domain"/>
    <property type="match status" value="1"/>
</dbReference>
<evidence type="ECO:0000256" key="4">
    <source>
        <dbReference type="SAM" id="MobiDB-lite"/>
    </source>
</evidence>
<keyword evidence="9" id="KW-1185">Reference proteome</keyword>
<dbReference type="InterPro" id="IPR012910">
    <property type="entry name" value="Plug_dom"/>
</dbReference>
<feature type="chain" id="PRO_5042823194" evidence="5">
    <location>
        <begin position="21"/>
        <end position="920"/>
    </location>
</feature>
<evidence type="ECO:0000313" key="8">
    <source>
        <dbReference type="EMBL" id="GJM62305.1"/>
    </source>
</evidence>
<keyword evidence="8" id="KW-0675">Receptor</keyword>
<evidence type="ECO:0000256" key="5">
    <source>
        <dbReference type="SAM" id="SignalP"/>
    </source>
</evidence>
<dbReference type="EMBL" id="BQKE01000001">
    <property type="protein sequence ID" value="GJM62305.1"/>
    <property type="molecule type" value="Genomic_DNA"/>
</dbReference>
<organism evidence="8 9">
    <name type="scientific">Persicobacter diffluens</name>
    <dbReference type="NCBI Taxonomy" id="981"/>
    <lineage>
        <taxon>Bacteria</taxon>
        <taxon>Pseudomonadati</taxon>
        <taxon>Bacteroidota</taxon>
        <taxon>Cytophagia</taxon>
        <taxon>Cytophagales</taxon>
        <taxon>Persicobacteraceae</taxon>
        <taxon>Persicobacter</taxon>
    </lineage>
</organism>
<accession>A0AAN5AK17</accession>
<dbReference type="Pfam" id="PF13715">
    <property type="entry name" value="CarbopepD_reg_2"/>
    <property type="match status" value="1"/>
</dbReference>
<dbReference type="SUPFAM" id="SSF56935">
    <property type="entry name" value="Porins"/>
    <property type="match status" value="1"/>
</dbReference>
<dbReference type="InterPro" id="IPR041700">
    <property type="entry name" value="OMP_b-brl_3"/>
</dbReference>
<evidence type="ECO:0000313" key="9">
    <source>
        <dbReference type="Proteomes" id="UP001310022"/>
    </source>
</evidence>
<comment type="caution">
    <text evidence="8">The sequence shown here is derived from an EMBL/GenBank/DDBJ whole genome shotgun (WGS) entry which is preliminary data.</text>
</comment>
<dbReference type="InterPro" id="IPR008969">
    <property type="entry name" value="CarboxyPept-like_regulatory"/>
</dbReference>
<protein>
    <submittedName>
        <fullName evidence="8">TonB-dependent receptor</fullName>
    </submittedName>
</protein>
<keyword evidence="3" id="KW-0998">Cell outer membrane</keyword>
<evidence type="ECO:0000256" key="1">
    <source>
        <dbReference type="ARBA" id="ARBA00004442"/>
    </source>
</evidence>
<dbReference type="SUPFAM" id="SSF49464">
    <property type="entry name" value="Carboxypeptidase regulatory domain-like"/>
    <property type="match status" value="1"/>
</dbReference>
<dbReference type="Pfam" id="PF14905">
    <property type="entry name" value="OMP_b-brl_3"/>
    <property type="match status" value="1"/>
</dbReference>
<dbReference type="RefSeq" id="WP_338237607.1">
    <property type="nucleotide sequence ID" value="NZ_BQKE01000001.1"/>
</dbReference>
<dbReference type="Gene3D" id="2.40.170.20">
    <property type="entry name" value="TonB-dependent receptor, beta-barrel domain"/>
    <property type="match status" value="1"/>
</dbReference>
<proteinExistence type="predicted"/>
<dbReference type="PANTHER" id="PTHR40980">
    <property type="entry name" value="PLUG DOMAIN-CONTAINING PROTEIN"/>
    <property type="match status" value="1"/>
</dbReference>
<gene>
    <name evidence="8" type="ORF">PEDI_28570</name>
</gene>
<comment type="subcellular location">
    <subcellularLocation>
        <location evidence="1">Cell outer membrane</location>
    </subcellularLocation>
</comment>
<dbReference type="Gene3D" id="2.170.130.10">
    <property type="entry name" value="TonB-dependent receptor, plug domain"/>
    <property type="match status" value="1"/>
</dbReference>
<dbReference type="PANTHER" id="PTHR40980:SF5">
    <property type="entry name" value="TONB-DEPENDENT RECEPTOR"/>
    <property type="match status" value="1"/>
</dbReference>